<dbReference type="GO" id="GO:0003924">
    <property type="term" value="F:GTPase activity"/>
    <property type="evidence" value="ECO:0007669"/>
    <property type="project" value="InterPro"/>
</dbReference>
<dbReference type="SMART" id="SM00173">
    <property type="entry name" value="RAS"/>
    <property type="match status" value="1"/>
</dbReference>
<dbReference type="PANTHER" id="PTHR47978">
    <property type="match status" value="1"/>
</dbReference>
<dbReference type="AlphaFoldDB" id="A0AAW2Z2X4"/>
<dbReference type="PRINTS" id="PR00449">
    <property type="entry name" value="RASTRNSFRMNG"/>
</dbReference>
<dbReference type="Gene3D" id="3.40.50.300">
    <property type="entry name" value="P-loop containing nucleotide triphosphate hydrolases"/>
    <property type="match status" value="1"/>
</dbReference>
<sequence length="232" mass="25959">MVILRAKVGVVGDATTGKSSLVKMFCDRSFPQQYSLTLGASLSTSKQLAVPVKVQEEATDAKDDIDIDGNDAISPTKLEEKKSVETEQDYVELYIFDVGGSSIYESSIPSYLENINAFIIVYDATNPESFTSATTKWYDLCKSKRLSPNNSKLHNHLTMPGLFVSTKNDMKDFMQVNSTTAENFARTHNLEFFQLASNSDNGSVDQAFLFLADKIYNVYKERVNMVQYICEN</sequence>
<name>A0AAW2Z2X4_9EUKA</name>
<dbReference type="Proteomes" id="UP001431209">
    <property type="component" value="Unassembled WGS sequence"/>
</dbReference>
<keyword evidence="3" id="KW-1185">Reference proteome</keyword>
<dbReference type="PROSITE" id="PS51419">
    <property type="entry name" value="RAB"/>
    <property type="match status" value="1"/>
</dbReference>
<evidence type="ECO:0000313" key="3">
    <source>
        <dbReference type="Proteomes" id="UP001431209"/>
    </source>
</evidence>
<gene>
    <name evidence="2" type="ORF">AKO1_014681</name>
</gene>
<dbReference type="SMART" id="SM00174">
    <property type="entry name" value="RHO"/>
    <property type="match status" value="1"/>
</dbReference>
<protein>
    <submittedName>
        <fullName evidence="2">Intraflagellar transport protein 27</fullName>
    </submittedName>
</protein>
<dbReference type="InterPro" id="IPR001806">
    <property type="entry name" value="Small_GTPase"/>
</dbReference>
<dbReference type="InterPro" id="IPR027417">
    <property type="entry name" value="P-loop_NTPase"/>
</dbReference>
<dbReference type="EMBL" id="JAOPGA020000950">
    <property type="protein sequence ID" value="KAL0483315.1"/>
    <property type="molecule type" value="Genomic_DNA"/>
</dbReference>
<dbReference type="GO" id="GO:0005525">
    <property type="term" value="F:GTP binding"/>
    <property type="evidence" value="ECO:0007669"/>
    <property type="project" value="InterPro"/>
</dbReference>
<proteinExistence type="predicted"/>
<dbReference type="CDD" id="cd00154">
    <property type="entry name" value="Rab"/>
    <property type="match status" value="1"/>
</dbReference>
<reference evidence="2 3" key="1">
    <citation type="submission" date="2024-03" db="EMBL/GenBank/DDBJ databases">
        <title>The Acrasis kona genome and developmental transcriptomes reveal deep origins of eukaryotic multicellular pathways.</title>
        <authorList>
            <person name="Sheikh S."/>
            <person name="Fu C.-J."/>
            <person name="Brown M.W."/>
            <person name="Baldauf S.L."/>
        </authorList>
    </citation>
    <scope>NUCLEOTIDE SEQUENCE [LARGE SCALE GENOMIC DNA]</scope>
    <source>
        <strain evidence="2 3">ATCC MYA-3509</strain>
    </source>
</reference>
<dbReference type="SMART" id="SM00175">
    <property type="entry name" value="RAB"/>
    <property type="match status" value="1"/>
</dbReference>
<dbReference type="Pfam" id="PF08477">
    <property type="entry name" value="Roc"/>
    <property type="match status" value="1"/>
</dbReference>
<dbReference type="SUPFAM" id="SSF52540">
    <property type="entry name" value="P-loop containing nucleoside triphosphate hydrolases"/>
    <property type="match status" value="1"/>
</dbReference>
<accession>A0AAW2Z2X4</accession>
<keyword evidence="1" id="KW-0547">Nucleotide-binding</keyword>
<dbReference type="PROSITE" id="PS51421">
    <property type="entry name" value="RAS"/>
    <property type="match status" value="1"/>
</dbReference>
<evidence type="ECO:0000256" key="1">
    <source>
        <dbReference type="ARBA" id="ARBA00022741"/>
    </source>
</evidence>
<evidence type="ECO:0000313" key="2">
    <source>
        <dbReference type="EMBL" id="KAL0483315.1"/>
    </source>
</evidence>
<organism evidence="2 3">
    <name type="scientific">Acrasis kona</name>
    <dbReference type="NCBI Taxonomy" id="1008807"/>
    <lineage>
        <taxon>Eukaryota</taxon>
        <taxon>Discoba</taxon>
        <taxon>Heterolobosea</taxon>
        <taxon>Tetramitia</taxon>
        <taxon>Eutetramitia</taxon>
        <taxon>Acrasidae</taxon>
        <taxon>Acrasis</taxon>
    </lineage>
</organism>
<comment type="caution">
    <text evidence="2">The sequence shown here is derived from an EMBL/GenBank/DDBJ whole genome shotgun (WGS) entry which is preliminary data.</text>
</comment>
<dbReference type="Pfam" id="PF00071">
    <property type="entry name" value="Ras"/>
    <property type="match status" value="1"/>
</dbReference>